<organism evidence="1 2">
    <name type="scientific">Streptomyces hoynatensis</name>
    <dbReference type="NCBI Taxonomy" id="1141874"/>
    <lineage>
        <taxon>Bacteria</taxon>
        <taxon>Bacillati</taxon>
        <taxon>Actinomycetota</taxon>
        <taxon>Actinomycetes</taxon>
        <taxon>Kitasatosporales</taxon>
        <taxon>Streptomycetaceae</taxon>
        <taxon>Streptomyces</taxon>
    </lineage>
</organism>
<dbReference type="AlphaFoldDB" id="A0A3A9ZB78"/>
<dbReference type="RefSeq" id="WP_120675691.1">
    <property type="nucleotide sequence ID" value="NZ_RBAL01000002.1"/>
</dbReference>
<gene>
    <name evidence="1" type="ORF">D7294_04405</name>
</gene>
<sequence>MSTSVLLDDTGATLDPADLDLDVQVAGISPDAVFGATPAGDANARVTEGSTSPSTYGVQSRCPVCCC</sequence>
<protein>
    <submittedName>
        <fullName evidence="1">Uncharacterized protein</fullName>
    </submittedName>
</protein>
<comment type="caution">
    <text evidence="1">The sequence shown here is derived from an EMBL/GenBank/DDBJ whole genome shotgun (WGS) entry which is preliminary data.</text>
</comment>
<reference evidence="1 2" key="1">
    <citation type="journal article" date="2014" name="Int. J. Syst. Evol. Microbiol.">
        <title>Streptomyces hoynatensis sp. nov., isolated from deep marine sediment.</title>
        <authorList>
            <person name="Veyisoglu A."/>
            <person name="Sahin N."/>
        </authorList>
    </citation>
    <scope>NUCLEOTIDE SEQUENCE [LARGE SCALE GENOMIC DNA]</scope>
    <source>
        <strain evidence="1 2">KCTC 29097</strain>
    </source>
</reference>
<evidence type="ECO:0000313" key="2">
    <source>
        <dbReference type="Proteomes" id="UP000272474"/>
    </source>
</evidence>
<keyword evidence="2" id="KW-1185">Reference proteome</keyword>
<name>A0A3A9ZB78_9ACTN</name>
<dbReference type="Proteomes" id="UP000272474">
    <property type="component" value="Unassembled WGS sequence"/>
</dbReference>
<dbReference type="EMBL" id="RBAL01000002">
    <property type="protein sequence ID" value="RKN45712.1"/>
    <property type="molecule type" value="Genomic_DNA"/>
</dbReference>
<accession>A0A3A9ZB78</accession>
<proteinExistence type="predicted"/>
<evidence type="ECO:0000313" key="1">
    <source>
        <dbReference type="EMBL" id="RKN45712.1"/>
    </source>
</evidence>
<dbReference type="OrthoDB" id="9907477at2"/>